<protein>
    <recommendedName>
        <fullName evidence="1">RNA-editing substrate-binding complex 6 protein domain-containing protein</fullName>
    </recommendedName>
</protein>
<name>A0A0G4HBQ6_9ALVE</name>
<dbReference type="Pfam" id="PF26188">
    <property type="entry name" value="RESC6"/>
    <property type="match status" value="1"/>
</dbReference>
<evidence type="ECO:0000313" key="2">
    <source>
        <dbReference type="EMBL" id="CEM41202.1"/>
    </source>
</evidence>
<organism evidence="2">
    <name type="scientific">Chromera velia CCMP2878</name>
    <dbReference type="NCBI Taxonomy" id="1169474"/>
    <lineage>
        <taxon>Eukaryota</taxon>
        <taxon>Sar</taxon>
        <taxon>Alveolata</taxon>
        <taxon>Colpodellida</taxon>
        <taxon>Chromeraceae</taxon>
        <taxon>Chromera</taxon>
    </lineage>
</organism>
<dbReference type="EMBL" id="CDMZ01002190">
    <property type="protein sequence ID" value="CEM41202.1"/>
    <property type="molecule type" value="Genomic_DNA"/>
</dbReference>
<sequence length="333" mass="37145">MKPNISAVHRLRGVAFHPSPCLVPSRVQGPLAVFVQKRGLMRPVFAFMQDSPALNIRFRMRKARKDYRTVLICADVKKLVETAEELLLDGSLKKKKAFWEIFSKRTIASMHLLKALDMAMIARAFDAHGKDTGVFASMASHLPGLAGNFTGLSLLTLVDIFSRRYRKDAGAFSLLASEVPNVMYELSAEDLIHLLHCFKKGGHADLVLCRRAARKVMARVEDLDLIAVCGASSAFGVHRFRSLPLFSALARRATEHAEELDSRGIFNLLFGFKETETEAPPELLEALEENIIDKIPEFPEWELKVVTAVVSESSARLESLRRHLKAQAPEQPG</sequence>
<dbReference type="InterPro" id="IPR058917">
    <property type="entry name" value="RESC6_dom"/>
</dbReference>
<dbReference type="AlphaFoldDB" id="A0A0G4HBQ6"/>
<reference evidence="2" key="1">
    <citation type="submission" date="2014-11" db="EMBL/GenBank/DDBJ databases">
        <authorList>
            <person name="Otto D Thomas"/>
            <person name="Naeem Raeece"/>
        </authorList>
    </citation>
    <scope>NUCLEOTIDE SEQUENCE</scope>
</reference>
<feature type="domain" description="RNA-editing substrate-binding complex 6 protein" evidence="1">
    <location>
        <begin position="100"/>
        <end position="303"/>
    </location>
</feature>
<evidence type="ECO:0000259" key="1">
    <source>
        <dbReference type="Pfam" id="PF26188"/>
    </source>
</evidence>
<dbReference type="PhylomeDB" id="A0A0G4HBQ6"/>
<gene>
    <name evidence="2" type="ORF">Cvel_6163</name>
</gene>
<dbReference type="VEuPathDB" id="CryptoDB:Cvel_6163"/>
<proteinExistence type="predicted"/>
<accession>A0A0G4HBQ6</accession>